<accession>A0AA38ITF0</accession>
<keyword evidence="5 10" id="KW-0552">Olfaction</keyword>
<evidence type="ECO:0000256" key="4">
    <source>
        <dbReference type="ARBA" id="ARBA00022692"/>
    </source>
</evidence>
<keyword evidence="8 10" id="KW-0675">Receptor</keyword>
<dbReference type="Proteomes" id="UP001168821">
    <property type="component" value="Unassembled WGS sequence"/>
</dbReference>
<evidence type="ECO:0000256" key="9">
    <source>
        <dbReference type="ARBA" id="ARBA00023224"/>
    </source>
</evidence>
<comment type="caution">
    <text evidence="10">Lacks conserved residue(s) required for the propagation of feature annotation.</text>
</comment>
<dbReference type="AlphaFoldDB" id="A0AA38ITF0"/>
<gene>
    <name evidence="11" type="ORF">Zmor_011613</name>
</gene>
<evidence type="ECO:0000256" key="6">
    <source>
        <dbReference type="ARBA" id="ARBA00022989"/>
    </source>
</evidence>
<keyword evidence="6 10" id="KW-1133">Transmembrane helix</keyword>
<sequence>MSQNHHENFESDDVLSTLGFLSVKICQHKVSIAIQVVIFAVYTTIILANTYFFIKEFNMEFFSQYITIYLSILASEITYATALWNRSIVKKFEEEWAPFKFRSENAKEEMNQRIKKESTDIICFVKFHLFFSLLTGCVLIPVGKERTLPFAITFFEDYCHSYILEGIYLLAHPITIYMFVRFSYAILYFVSHVKFQLYTILDIIQDISAEYDDQSDADLLDREEYQDNVNARLLLMVTKLTELTRLASLAASDLATYFIPPLVFSGLLVGLSIMSFFYMGDSLGYWSYFQSSLWCITSLSTMIIYVYCGQVFENMSETVFDAIYNVRWTTFNKSNRKIILLTMIIFQEPMKLRFSETLSCNYELGVKIMKSLYSFAAVMARNGKGRLLIEGKSSETERSDP</sequence>
<comment type="similarity">
    <text evidence="10">Belongs to the insect chemoreceptor superfamily. Heteromeric odorant receptor channel (TC 1.A.69) family.</text>
</comment>
<keyword evidence="12" id="KW-1185">Reference proteome</keyword>
<name>A0AA38ITF0_9CUCU</name>
<feature type="transmembrane region" description="Helical" evidence="10">
    <location>
        <begin position="121"/>
        <end position="142"/>
    </location>
</feature>
<dbReference type="PANTHER" id="PTHR21137:SF35">
    <property type="entry name" value="ODORANT RECEPTOR 19A-RELATED"/>
    <property type="match status" value="1"/>
</dbReference>
<evidence type="ECO:0000256" key="7">
    <source>
        <dbReference type="ARBA" id="ARBA00023136"/>
    </source>
</evidence>
<dbReference type="Pfam" id="PF02949">
    <property type="entry name" value="7tm_6"/>
    <property type="match status" value="1"/>
</dbReference>
<feature type="transmembrane region" description="Helical" evidence="10">
    <location>
        <begin position="66"/>
        <end position="84"/>
    </location>
</feature>
<evidence type="ECO:0000256" key="10">
    <source>
        <dbReference type="RuleBase" id="RU351113"/>
    </source>
</evidence>
<keyword evidence="9 10" id="KW-0807">Transducer</keyword>
<keyword evidence="4 10" id="KW-0812">Transmembrane</keyword>
<evidence type="ECO:0000256" key="8">
    <source>
        <dbReference type="ARBA" id="ARBA00023170"/>
    </source>
</evidence>
<evidence type="ECO:0000256" key="5">
    <source>
        <dbReference type="ARBA" id="ARBA00022725"/>
    </source>
</evidence>
<reference evidence="11" key="1">
    <citation type="journal article" date="2023" name="G3 (Bethesda)">
        <title>Whole genome assemblies of Zophobas morio and Tenebrio molitor.</title>
        <authorList>
            <person name="Kaur S."/>
            <person name="Stinson S.A."/>
            <person name="diCenzo G.C."/>
        </authorList>
    </citation>
    <scope>NUCLEOTIDE SEQUENCE</scope>
    <source>
        <strain evidence="11">QUZm001</strain>
    </source>
</reference>
<evidence type="ECO:0000313" key="12">
    <source>
        <dbReference type="Proteomes" id="UP001168821"/>
    </source>
</evidence>
<keyword evidence="3 10" id="KW-0716">Sensory transduction</keyword>
<evidence type="ECO:0000313" key="11">
    <source>
        <dbReference type="EMBL" id="KAJ3659951.1"/>
    </source>
</evidence>
<organism evidence="11 12">
    <name type="scientific">Zophobas morio</name>
    <dbReference type="NCBI Taxonomy" id="2755281"/>
    <lineage>
        <taxon>Eukaryota</taxon>
        <taxon>Metazoa</taxon>
        <taxon>Ecdysozoa</taxon>
        <taxon>Arthropoda</taxon>
        <taxon>Hexapoda</taxon>
        <taxon>Insecta</taxon>
        <taxon>Pterygota</taxon>
        <taxon>Neoptera</taxon>
        <taxon>Endopterygota</taxon>
        <taxon>Coleoptera</taxon>
        <taxon>Polyphaga</taxon>
        <taxon>Cucujiformia</taxon>
        <taxon>Tenebrionidae</taxon>
        <taxon>Zophobas</taxon>
    </lineage>
</organism>
<dbReference type="PANTHER" id="PTHR21137">
    <property type="entry name" value="ODORANT RECEPTOR"/>
    <property type="match status" value="1"/>
</dbReference>
<proteinExistence type="inferred from homology"/>
<dbReference type="EMBL" id="JALNTZ010000003">
    <property type="protein sequence ID" value="KAJ3659951.1"/>
    <property type="molecule type" value="Genomic_DNA"/>
</dbReference>
<keyword evidence="7 10" id="KW-0472">Membrane</keyword>
<feature type="transmembrane region" description="Helical" evidence="10">
    <location>
        <begin position="285"/>
        <end position="308"/>
    </location>
</feature>
<keyword evidence="2" id="KW-1003">Cell membrane</keyword>
<protein>
    <recommendedName>
        <fullName evidence="10">Odorant receptor</fullName>
    </recommendedName>
</protein>
<evidence type="ECO:0000256" key="1">
    <source>
        <dbReference type="ARBA" id="ARBA00004651"/>
    </source>
</evidence>
<dbReference type="GO" id="GO:0007165">
    <property type="term" value="P:signal transduction"/>
    <property type="evidence" value="ECO:0007669"/>
    <property type="project" value="UniProtKB-KW"/>
</dbReference>
<comment type="subcellular location">
    <subcellularLocation>
        <location evidence="1 10">Cell membrane</location>
        <topology evidence="1 10">Multi-pass membrane protein</topology>
    </subcellularLocation>
</comment>
<dbReference type="GO" id="GO:0005549">
    <property type="term" value="F:odorant binding"/>
    <property type="evidence" value="ECO:0007669"/>
    <property type="project" value="InterPro"/>
</dbReference>
<comment type="caution">
    <text evidence="11">The sequence shown here is derived from an EMBL/GenBank/DDBJ whole genome shotgun (WGS) entry which is preliminary data.</text>
</comment>
<dbReference type="GO" id="GO:0004984">
    <property type="term" value="F:olfactory receptor activity"/>
    <property type="evidence" value="ECO:0007669"/>
    <property type="project" value="InterPro"/>
</dbReference>
<feature type="transmembrane region" description="Helical" evidence="10">
    <location>
        <begin position="162"/>
        <end position="190"/>
    </location>
</feature>
<feature type="transmembrane region" description="Helical" evidence="10">
    <location>
        <begin position="254"/>
        <end position="279"/>
    </location>
</feature>
<dbReference type="InterPro" id="IPR004117">
    <property type="entry name" value="7tm6_olfct_rcpt"/>
</dbReference>
<evidence type="ECO:0000256" key="3">
    <source>
        <dbReference type="ARBA" id="ARBA00022606"/>
    </source>
</evidence>
<feature type="transmembrane region" description="Helical" evidence="10">
    <location>
        <begin position="32"/>
        <end position="54"/>
    </location>
</feature>
<dbReference type="GO" id="GO:0005886">
    <property type="term" value="C:plasma membrane"/>
    <property type="evidence" value="ECO:0007669"/>
    <property type="project" value="UniProtKB-SubCell"/>
</dbReference>
<evidence type="ECO:0000256" key="2">
    <source>
        <dbReference type="ARBA" id="ARBA00022475"/>
    </source>
</evidence>